<sequence length="271" mass="29451">MARRTRHAVLAMLPVLALAATACATKVDTGTPQDSGSGITLVKSGKLVTCTHLSYKPFQYTDGDKTVGFDVDLVDLVAKELKVDQEIFDTPFENITSGTVFTTNECDLAAAGMTINDERKAAIDFSEPYFDASQALLVKKDSGLKDLPDLKGKRLGVQQGTTGEAYANANSATHGYTVVQFEDLPLMETAVRTGAVDAAINDNGVLYDYVKEYPDTSVTKEFATGESYGIGMKKGNTALKTKVDEVLKKAKDNGDYDRIYEKWFGKKPEKK</sequence>
<dbReference type="OrthoDB" id="8454826at2"/>
<dbReference type="CDD" id="cd13530">
    <property type="entry name" value="PBP2_peptides_like"/>
    <property type="match status" value="1"/>
</dbReference>
<dbReference type="PANTHER" id="PTHR35936:SF17">
    <property type="entry name" value="ARGININE-BINDING EXTRACELLULAR PROTEIN ARTP"/>
    <property type="match status" value="1"/>
</dbReference>
<feature type="chain" id="PRO_5039075225" evidence="5">
    <location>
        <begin position="25"/>
        <end position="271"/>
    </location>
</feature>
<gene>
    <name evidence="8" type="ordered locus">BN6_83860</name>
</gene>
<dbReference type="SMART" id="SM00062">
    <property type="entry name" value="PBPb"/>
    <property type="match status" value="1"/>
</dbReference>
<dbReference type="InterPro" id="IPR018313">
    <property type="entry name" value="SBP_3_CS"/>
</dbReference>
<evidence type="ECO:0000259" key="7">
    <source>
        <dbReference type="SMART" id="SM00079"/>
    </source>
</evidence>
<dbReference type="Proteomes" id="UP000006281">
    <property type="component" value="Chromosome"/>
</dbReference>
<keyword evidence="9" id="KW-1185">Reference proteome</keyword>
<dbReference type="SUPFAM" id="SSF53850">
    <property type="entry name" value="Periplasmic binding protein-like II"/>
    <property type="match status" value="1"/>
</dbReference>
<evidence type="ECO:0000256" key="1">
    <source>
        <dbReference type="ARBA" id="ARBA00004196"/>
    </source>
</evidence>
<dbReference type="GO" id="GO:0015276">
    <property type="term" value="F:ligand-gated monoatomic ion channel activity"/>
    <property type="evidence" value="ECO:0007669"/>
    <property type="project" value="InterPro"/>
</dbReference>
<comment type="subcellular location">
    <subcellularLocation>
        <location evidence="1">Cell envelope</location>
    </subcellularLocation>
</comment>
<comment type="similarity">
    <text evidence="2 4">Belongs to the bacterial solute-binding protein 3 family.</text>
</comment>
<dbReference type="PROSITE" id="PS51257">
    <property type="entry name" value="PROKAR_LIPOPROTEIN"/>
    <property type="match status" value="1"/>
</dbReference>
<dbReference type="eggNOG" id="COG0834">
    <property type="taxonomic scope" value="Bacteria"/>
</dbReference>
<organism evidence="8 9">
    <name type="scientific">Saccharothrix espanaensis (strain ATCC 51144 / DSM 44229 / JCM 9112 / NBRC 15066 / NRRL 15764)</name>
    <dbReference type="NCBI Taxonomy" id="1179773"/>
    <lineage>
        <taxon>Bacteria</taxon>
        <taxon>Bacillati</taxon>
        <taxon>Actinomycetota</taxon>
        <taxon>Actinomycetes</taxon>
        <taxon>Pseudonocardiales</taxon>
        <taxon>Pseudonocardiaceae</taxon>
        <taxon>Saccharothrix</taxon>
    </lineage>
</organism>
<dbReference type="Gene3D" id="3.40.190.10">
    <property type="entry name" value="Periplasmic binding protein-like II"/>
    <property type="match status" value="2"/>
</dbReference>
<evidence type="ECO:0000256" key="3">
    <source>
        <dbReference type="ARBA" id="ARBA00022729"/>
    </source>
</evidence>
<dbReference type="GO" id="GO:0016020">
    <property type="term" value="C:membrane"/>
    <property type="evidence" value="ECO:0007669"/>
    <property type="project" value="InterPro"/>
</dbReference>
<dbReference type="GO" id="GO:0030313">
    <property type="term" value="C:cell envelope"/>
    <property type="evidence" value="ECO:0007669"/>
    <property type="project" value="UniProtKB-SubCell"/>
</dbReference>
<dbReference type="RefSeq" id="WP_015105709.1">
    <property type="nucleotide sequence ID" value="NC_019673.1"/>
</dbReference>
<dbReference type="SMART" id="SM00079">
    <property type="entry name" value="PBPe"/>
    <property type="match status" value="1"/>
</dbReference>
<dbReference type="PATRIC" id="fig|1179773.3.peg.8468"/>
<dbReference type="Pfam" id="PF00497">
    <property type="entry name" value="SBP_bac_3"/>
    <property type="match status" value="1"/>
</dbReference>
<accession>K0KDI6</accession>
<feature type="signal peptide" evidence="5">
    <location>
        <begin position="1"/>
        <end position="24"/>
    </location>
</feature>
<dbReference type="STRING" id="1179773.BN6_83860"/>
<evidence type="ECO:0000313" key="8">
    <source>
        <dbReference type="EMBL" id="CCH35602.1"/>
    </source>
</evidence>
<evidence type="ECO:0000256" key="5">
    <source>
        <dbReference type="SAM" id="SignalP"/>
    </source>
</evidence>
<dbReference type="KEGG" id="sesp:BN6_83860"/>
<feature type="domain" description="Ionotropic glutamate receptor C-terminal" evidence="7">
    <location>
        <begin position="47"/>
        <end position="266"/>
    </location>
</feature>
<dbReference type="PANTHER" id="PTHR35936">
    <property type="entry name" value="MEMBRANE-BOUND LYTIC MUREIN TRANSGLYCOSYLASE F"/>
    <property type="match status" value="1"/>
</dbReference>
<dbReference type="HOGENOM" id="CLU_019602_18_2_11"/>
<evidence type="ECO:0000256" key="4">
    <source>
        <dbReference type="RuleBase" id="RU003744"/>
    </source>
</evidence>
<proteinExistence type="inferred from homology"/>
<name>K0KDI6_SACES</name>
<evidence type="ECO:0000313" key="9">
    <source>
        <dbReference type="Proteomes" id="UP000006281"/>
    </source>
</evidence>
<dbReference type="InterPro" id="IPR001320">
    <property type="entry name" value="Iontro_rcpt_C"/>
</dbReference>
<reference evidence="8 9" key="1">
    <citation type="journal article" date="2012" name="BMC Genomics">
        <title>Complete genome sequence of Saccharothrix espanaensis DSM 44229T and comparison to the other completely sequenced Pseudonocardiaceae.</title>
        <authorList>
            <person name="Strobel T."/>
            <person name="Al-Dilaimi A."/>
            <person name="Blom J."/>
            <person name="Gessner A."/>
            <person name="Kalinowski J."/>
            <person name="Luzhetska M."/>
            <person name="Puhler A."/>
            <person name="Szczepanowski R."/>
            <person name="Bechthold A."/>
            <person name="Ruckert C."/>
        </authorList>
    </citation>
    <scope>NUCLEOTIDE SEQUENCE [LARGE SCALE GENOMIC DNA]</scope>
    <source>
        <strain evidence="9">ATCC 51144 / DSM 44229 / JCM 9112 / NBRC 15066 / NRRL 15764</strain>
    </source>
</reference>
<keyword evidence="8" id="KW-0449">Lipoprotein</keyword>
<keyword evidence="3 5" id="KW-0732">Signal</keyword>
<feature type="domain" description="Solute-binding protein family 3/N-terminal" evidence="6">
    <location>
        <begin position="46"/>
        <end position="267"/>
    </location>
</feature>
<protein>
    <submittedName>
        <fullName evidence="8">ABC-type transporter, substrate-binding lipoprotein, family 3</fullName>
    </submittedName>
</protein>
<dbReference type="AlphaFoldDB" id="K0KDI6"/>
<dbReference type="InterPro" id="IPR001638">
    <property type="entry name" value="Solute-binding_3/MltF_N"/>
</dbReference>
<dbReference type="PROSITE" id="PS01039">
    <property type="entry name" value="SBP_BACTERIAL_3"/>
    <property type="match status" value="1"/>
</dbReference>
<evidence type="ECO:0000256" key="2">
    <source>
        <dbReference type="ARBA" id="ARBA00010333"/>
    </source>
</evidence>
<evidence type="ECO:0000259" key="6">
    <source>
        <dbReference type="SMART" id="SM00062"/>
    </source>
</evidence>
<dbReference type="EMBL" id="HE804045">
    <property type="protein sequence ID" value="CCH35602.1"/>
    <property type="molecule type" value="Genomic_DNA"/>
</dbReference>
<dbReference type="BioCyc" id="SESP1179773:BN6_RS40650-MONOMER"/>